<feature type="region of interest" description="Disordered" evidence="2">
    <location>
        <begin position="97"/>
        <end position="138"/>
    </location>
</feature>
<evidence type="ECO:0000256" key="2">
    <source>
        <dbReference type="SAM" id="MobiDB-lite"/>
    </source>
</evidence>
<feature type="region of interest" description="Disordered" evidence="2">
    <location>
        <begin position="558"/>
        <end position="582"/>
    </location>
</feature>
<reference evidence="3" key="1">
    <citation type="submission" date="2023-07" db="EMBL/GenBank/DDBJ databases">
        <authorList>
            <consortium name="AG Swart"/>
            <person name="Singh M."/>
            <person name="Singh A."/>
            <person name="Seah K."/>
            <person name="Emmerich C."/>
        </authorList>
    </citation>
    <scope>NUCLEOTIDE SEQUENCE</scope>
    <source>
        <strain evidence="3">DP1</strain>
    </source>
</reference>
<keyword evidence="1" id="KW-0175">Coiled coil</keyword>
<feature type="compositionally biased region" description="Polar residues" evidence="2">
    <location>
        <begin position="98"/>
        <end position="108"/>
    </location>
</feature>
<gene>
    <name evidence="3" type="ORF">ECRASSUSDP1_LOCUS27172</name>
</gene>
<keyword evidence="4" id="KW-1185">Reference proteome</keyword>
<dbReference type="EMBL" id="CAMPGE010028032">
    <property type="protein sequence ID" value="CAI2385594.1"/>
    <property type="molecule type" value="Genomic_DNA"/>
</dbReference>
<feature type="coiled-coil region" evidence="1">
    <location>
        <begin position="691"/>
        <end position="759"/>
    </location>
</feature>
<feature type="region of interest" description="Disordered" evidence="2">
    <location>
        <begin position="221"/>
        <end position="302"/>
    </location>
</feature>
<dbReference type="AlphaFoldDB" id="A0AAD2D8U0"/>
<protein>
    <submittedName>
        <fullName evidence="3">Uncharacterized protein</fullName>
    </submittedName>
</protein>
<accession>A0AAD2D8U0</accession>
<feature type="coiled-coil region" evidence="1">
    <location>
        <begin position="624"/>
        <end position="661"/>
    </location>
</feature>
<feature type="compositionally biased region" description="Basic and acidic residues" evidence="2">
    <location>
        <begin position="231"/>
        <end position="241"/>
    </location>
</feature>
<organism evidence="3 4">
    <name type="scientific">Euplotes crassus</name>
    <dbReference type="NCBI Taxonomy" id="5936"/>
    <lineage>
        <taxon>Eukaryota</taxon>
        <taxon>Sar</taxon>
        <taxon>Alveolata</taxon>
        <taxon>Ciliophora</taxon>
        <taxon>Intramacronucleata</taxon>
        <taxon>Spirotrichea</taxon>
        <taxon>Hypotrichia</taxon>
        <taxon>Euplotida</taxon>
        <taxon>Euplotidae</taxon>
        <taxon>Moneuplotes</taxon>
    </lineage>
</organism>
<feature type="compositionally biased region" description="Basic and acidic residues" evidence="2">
    <location>
        <begin position="109"/>
        <end position="121"/>
    </location>
</feature>
<evidence type="ECO:0000256" key="1">
    <source>
        <dbReference type="SAM" id="Coils"/>
    </source>
</evidence>
<dbReference type="Proteomes" id="UP001295684">
    <property type="component" value="Unassembled WGS sequence"/>
</dbReference>
<name>A0AAD2D8U0_EUPCR</name>
<sequence>MTDFEVSPENYGENPALVTTESYEQLENQAITKNTNFHEGFAQEDNYKFNMMENDAGIVRDSSDSFQVNQEESESVQDFNQQHQPLEYQQHYLDNHNMIENSPGSQRSKSGERRTRQDRQKSPGSSPMHSPDQMNPLDHVQNYHFQEGRYNESNLDSTDKNIIELTPSKDGMNLESAQKYDSEYKQPEDYQQRDYVENFQDHPESMSFANKNSQEIGLPHQYLTRSGGKNSKADQDPEMPKSPDCVEESKEKHIQYYSFSQGRKNAEKKNSSLEYPSFGRKTDHSKQNTHNSSRFSKGSAVQAENEESVSLDQYYNFIISKSPTLTEREKKNAQDLIDQLQYFQETNSPASLEFVAQFNNFCEKVQKPKTASVRKRVPKSSRKKEVKVIEQSEFMNIIQETPDLLEEYEELVEEYEDCRLEIKAKVLMKFKSMSSPTKLDTNIGVVLLYFMYQIDNNIPLRTDKRQLADKSWNYIKEYFSNSGRIIQNFKKILPYLENKKISESHFFEIKRCMENLDPTQIEALHNKNGITGLIYNYSMACFNIVKFLRSVYKTDDEPKVRVAPAPRKKRPDTATMDSARKPKMASAQGKDLCVNQIVASKKNNFKLKLHSQMYNENLQKGFNNLKKENQIKDTEKRIKELKRLKSQMQWKEKRVTKLRKQKKDKSDAAEYLAYKEDLRKMSLSIIEEKIREDKNYKIERDQEKIQDIKAEKMRKEIKAKLLQLDEFKKTIEEKEWKDLQESEKKKELKARMIEEFTQKLEEEKVFKQLLYAAEKKIEHEERIRRREENLKHKHNTLLDEEMELAKELEMLQEMYDDSI</sequence>
<proteinExistence type="predicted"/>
<evidence type="ECO:0000313" key="4">
    <source>
        <dbReference type="Proteomes" id="UP001295684"/>
    </source>
</evidence>
<comment type="caution">
    <text evidence="3">The sequence shown here is derived from an EMBL/GenBank/DDBJ whole genome shotgun (WGS) entry which is preliminary data.</text>
</comment>
<evidence type="ECO:0000313" key="3">
    <source>
        <dbReference type="EMBL" id="CAI2385594.1"/>
    </source>
</evidence>